<evidence type="ECO:0000313" key="11">
    <source>
        <dbReference type="Proteomes" id="UP000041254"/>
    </source>
</evidence>
<dbReference type="GO" id="GO:0000981">
    <property type="term" value="F:DNA-binding transcription factor activity, RNA polymerase II-specific"/>
    <property type="evidence" value="ECO:0007669"/>
    <property type="project" value="TreeGrafter"/>
</dbReference>
<dbReference type="GO" id="GO:0051726">
    <property type="term" value="P:regulation of cell cycle"/>
    <property type="evidence" value="ECO:0007669"/>
    <property type="project" value="InterPro"/>
</dbReference>
<protein>
    <recommendedName>
        <fullName evidence="9">E2F/DP family winged-helix DNA-binding domain-containing protein</fullName>
    </recommendedName>
</protein>
<feature type="compositionally biased region" description="Low complexity" evidence="8">
    <location>
        <begin position="31"/>
        <end position="64"/>
    </location>
</feature>
<dbReference type="SMART" id="SM01372">
    <property type="entry name" value="E2F_TDP"/>
    <property type="match status" value="1"/>
</dbReference>
<dbReference type="GO" id="GO:0005634">
    <property type="term" value="C:nucleus"/>
    <property type="evidence" value="ECO:0007669"/>
    <property type="project" value="UniProtKB-SubCell"/>
</dbReference>
<keyword evidence="3 7" id="KW-0805">Transcription regulation</keyword>
<keyword evidence="11" id="KW-1185">Reference proteome</keyword>
<feature type="region of interest" description="Disordered" evidence="8">
    <location>
        <begin position="329"/>
        <end position="404"/>
    </location>
</feature>
<feature type="compositionally biased region" description="Gly residues" evidence="8">
    <location>
        <begin position="562"/>
        <end position="573"/>
    </location>
</feature>
<dbReference type="Pfam" id="PF08781">
    <property type="entry name" value="DP"/>
    <property type="match status" value="1"/>
</dbReference>
<dbReference type="InterPro" id="IPR036388">
    <property type="entry name" value="WH-like_DNA-bd_sf"/>
</dbReference>
<feature type="compositionally biased region" description="Gly residues" evidence="8">
    <location>
        <begin position="430"/>
        <end position="440"/>
    </location>
</feature>
<evidence type="ECO:0000256" key="8">
    <source>
        <dbReference type="SAM" id="MobiDB-lite"/>
    </source>
</evidence>
<evidence type="ECO:0000313" key="10">
    <source>
        <dbReference type="EMBL" id="CEL95980.1"/>
    </source>
</evidence>
<name>A0A0G4EJ90_VITBC</name>
<dbReference type="GO" id="GO:0000977">
    <property type="term" value="F:RNA polymerase II transcription regulatory region sequence-specific DNA binding"/>
    <property type="evidence" value="ECO:0007669"/>
    <property type="project" value="TreeGrafter"/>
</dbReference>
<dbReference type="SUPFAM" id="SSF144074">
    <property type="entry name" value="E2F-DP heterodimerization region"/>
    <property type="match status" value="1"/>
</dbReference>
<evidence type="ECO:0000256" key="1">
    <source>
        <dbReference type="ARBA" id="ARBA00004123"/>
    </source>
</evidence>
<dbReference type="InterPro" id="IPR003316">
    <property type="entry name" value="E2F_WHTH_DNA-bd_dom"/>
</dbReference>
<proteinExistence type="inferred from homology"/>
<sequence>MIPPGASAPPGASGVPNSAAHPPQQPTSAHPSMQQQQSNASAASTSASASAAPQIPQVAASAAPQVSPFALGGVPVAYQHLTPSSGSKRRVDERERERETDQEGRKAIKGLKHFSVRVCEEVKKHGVTSFNQVADTLVAMELQEGSQSSKDRPLEEKNIRRRVYDALNVLLALGVVRKANKYLVWQGISESPGDRSSVEIKKEALELQQAVNTKKAKLQELMQIDRLVDQLVAVNRNRDKAPGAQDRHAIPFIMAVAQREANISCDVAKEGHEVSVHCTHPMTLEDYRVVLKRLHHNCASFKQAVDHLAAQRQQEMAQVRMEQARILTMMPPQTPPHDGTTRKRPSTPQEKAAAAAAASPRPHIAGGLPFSPGAGRPLLRPPVMPPMMKPHSPMQQQQQQDDSTPAMAAFLAGGQHMFNIMVQQQQQQLGGAGEEAGGMAEGQPARHSPGMATSAAAAAAASPASGLSNRIPEAGTDQQAAQMSAGPPPVYQHHPFAAAAAAAYGGSTAAVSPTMHPYHYYALGMKQAIQQKAAMMQQGGPSQADGGPASPRTQHQQQQQEGDGGQEGHGGRE</sequence>
<dbReference type="InterPro" id="IPR037241">
    <property type="entry name" value="E2F-DP_heterodim"/>
</dbReference>
<dbReference type="InParanoid" id="A0A0G4EJ90"/>
<evidence type="ECO:0000256" key="4">
    <source>
        <dbReference type="ARBA" id="ARBA00023125"/>
    </source>
</evidence>
<dbReference type="Pfam" id="PF02319">
    <property type="entry name" value="WHD_E2F_TDP"/>
    <property type="match status" value="1"/>
</dbReference>
<dbReference type="InterPro" id="IPR015648">
    <property type="entry name" value="Transcrpt_fac_DP"/>
</dbReference>
<keyword evidence="4 7" id="KW-0238">DNA-binding</keyword>
<dbReference type="VEuPathDB" id="CryptoDB:Vbra_7476"/>
<feature type="compositionally biased region" description="Low complexity" evidence="8">
    <location>
        <begin position="8"/>
        <end position="20"/>
    </location>
</feature>
<dbReference type="InterPro" id="IPR036390">
    <property type="entry name" value="WH_DNA-bd_sf"/>
</dbReference>
<dbReference type="Gene3D" id="1.10.10.10">
    <property type="entry name" value="Winged helix-like DNA-binding domain superfamily/Winged helix DNA-binding domain"/>
    <property type="match status" value="1"/>
</dbReference>
<feature type="compositionally biased region" description="Basic and acidic residues" evidence="8">
    <location>
        <begin position="89"/>
        <end position="106"/>
    </location>
</feature>
<dbReference type="PANTHER" id="PTHR12548">
    <property type="entry name" value="TRANSCRIPTION FACTOR DP"/>
    <property type="match status" value="1"/>
</dbReference>
<dbReference type="OrthoDB" id="552115at2759"/>
<dbReference type="FunFam" id="1.10.10.10:FF:000360">
    <property type="entry name" value="Transcription factor Dp-1, a"/>
    <property type="match status" value="1"/>
</dbReference>
<evidence type="ECO:0000256" key="7">
    <source>
        <dbReference type="RuleBase" id="RU003796"/>
    </source>
</evidence>
<feature type="region of interest" description="Disordered" evidence="8">
    <location>
        <begin position="532"/>
        <end position="573"/>
    </location>
</feature>
<comment type="similarity">
    <text evidence="2 7">Belongs to the E2F/DP family.</text>
</comment>
<accession>A0A0G4EJ90</accession>
<evidence type="ECO:0000256" key="5">
    <source>
        <dbReference type="ARBA" id="ARBA00023163"/>
    </source>
</evidence>
<evidence type="ECO:0000256" key="3">
    <source>
        <dbReference type="ARBA" id="ARBA00023015"/>
    </source>
</evidence>
<feature type="compositionally biased region" description="Low complexity" evidence="8">
    <location>
        <begin position="389"/>
        <end position="400"/>
    </location>
</feature>
<gene>
    <name evidence="10" type="ORF">Vbra_7476</name>
</gene>
<dbReference type="InterPro" id="IPR014889">
    <property type="entry name" value="Transc_factor_DP_C"/>
</dbReference>
<evidence type="ECO:0000259" key="9">
    <source>
        <dbReference type="SMART" id="SM01372"/>
    </source>
</evidence>
<feature type="compositionally biased region" description="Pro residues" evidence="8">
    <location>
        <begin position="379"/>
        <end position="388"/>
    </location>
</feature>
<feature type="region of interest" description="Disordered" evidence="8">
    <location>
        <begin position="424"/>
        <end position="489"/>
    </location>
</feature>
<dbReference type="EMBL" id="CDMY01000242">
    <property type="protein sequence ID" value="CEL95980.1"/>
    <property type="molecule type" value="Genomic_DNA"/>
</dbReference>
<comment type="subcellular location">
    <subcellularLocation>
        <location evidence="1 7">Nucleus</location>
    </subcellularLocation>
</comment>
<dbReference type="STRING" id="1169540.A0A0G4EJ90"/>
<keyword evidence="6 7" id="KW-0539">Nucleus</keyword>
<dbReference type="Proteomes" id="UP000041254">
    <property type="component" value="Unassembled WGS sequence"/>
</dbReference>
<dbReference type="SUPFAM" id="SSF46785">
    <property type="entry name" value="Winged helix' DNA-binding domain"/>
    <property type="match status" value="1"/>
</dbReference>
<dbReference type="PANTHER" id="PTHR12548:SF9">
    <property type="entry name" value="TRANSCRIPTION FACTOR DP"/>
    <property type="match status" value="1"/>
</dbReference>
<dbReference type="Gene3D" id="1.20.140.80">
    <property type="entry name" value="Transcription factor DP"/>
    <property type="match status" value="1"/>
</dbReference>
<feature type="compositionally biased region" description="Low complexity" evidence="8">
    <location>
        <begin position="452"/>
        <end position="465"/>
    </location>
</feature>
<dbReference type="AlphaFoldDB" id="A0A0G4EJ90"/>
<keyword evidence="5 7" id="KW-0804">Transcription</keyword>
<dbReference type="GO" id="GO:0005667">
    <property type="term" value="C:transcription regulator complex"/>
    <property type="evidence" value="ECO:0007669"/>
    <property type="project" value="InterPro"/>
</dbReference>
<feature type="region of interest" description="Disordered" evidence="8">
    <location>
        <begin position="78"/>
        <end position="106"/>
    </location>
</feature>
<feature type="region of interest" description="Disordered" evidence="8">
    <location>
        <begin position="1"/>
        <end position="64"/>
    </location>
</feature>
<feature type="domain" description="E2F/DP family winged-helix DNA-binding" evidence="9">
    <location>
        <begin position="106"/>
        <end position="187"/>
    </location>
</feature>
<reference evidence="10 11" key="1">
    <citation type="submission" date="2014-11" db="EMBL/GenBank/DDBJ databases">
        <authorList>
            <person name="Zhu J."/>
            <person name="Qi W."/>
            <person name="Song R."/>
        </authorList>
    </citation>
    <scope>NUCLEOTIDE SEQUENCE [LARGE SCALE GENOMIC DNA]</scope>
</reference>
<evidence type="ECO:0000256" key="2">
    <source>
        <dbReference type="ARBA" id="ARBA00010940"/>
    </source>
</evidence>
<evidence type="ECO:0000256" key="6">
    <source>
        <dbReference type="ARBA" id="ARBA00023242"/>
    </source>
</evidence>
<organism evidence="10 11">
    <name type="scientific">Vitrella brassicaformis (strain CCMP3155)</name>
    <dbReference type="NCBI Taxonomy" id="1169540"/>
    <lineage>
        <taxon>Eukaryota</taxon>
        <taxon>Sar</taxon>
        <taxon>Alveolata</taxon>
        <taxon>Colpodellida</taxon>
        <taxon>Vitrellaceae</taxon>
        <taxon>Vitrella</taxon>
    </lineage>
</organism>
<dbReference type="InterPro" id="IPR038168">
    <property type="entry name" value="TF_DP_C_sf"/>
</dbReference>